<evidence type="ECO:0000259" key="3">
    <source>
        <dbReference type="Pfam" id="PF02551"/>
    </source>
</evidence>
<evidence type="ECO:0000313" key="6">
    <source>
        <dbReference type="Proteomes" id="UP001267638"/>
    </source>
</evidence>
<dbReference type="GO" id="GO:0016787">
    <property type="term" value="F:hydrolase activity"/>
    <property type="evidence" value="ECO:0007669"/>
    <property type="project" value="UniProtKB-KW"/>
</dbReference>
<comment type="similarity">
    <text evidence="1">Belongs to the C/M/P thioester hydrolase family.</text>
</comment>
<evidence type="ECO:0000256" key="2">
    <source>
        <dbReference type="ARBA" id="ARBA00022801"/>
    </source>
</evidence>
<proteinExistence type="inferred from homology"/>
<dbReference type="EMBL" id="JAVDWV010000004">
    <property type="protein sequence ID" value="MDR7154219.1"/>
    <property type="molecule type" value="Genomic_DNA"/>
</dbReference>
<evidence type="ECO:0000259" key="4">
    <source>
        <dbReference type="Pfam" id="PF13622"/>
    </source>
</evidence>
<comment type="caution">
    <text evidence="5">The sequence shown here is derived from an EMBL/GenBank/DDBJ whole genome shotgun (WGS) entry which is preliminary data.</text>
</comment>
<dbReference type="CDD" id="cd03445">
    <property type="entry name" value="Thioesterase_II_repeat2"/>
    <property type="match status" value="1"/>
</dbReference>
<dbReference type="Proteomes" id="UP001267638">
    <property type="component" value="Unassembled WGS sequence"/>
</dbReference>
<dbReference type="EC" id="3.1.2.-" evidence="5"/>
<evidence type="ECO:0000313" key="5">
    <source>
        <dbReference type="EMBL" id="MDR7154219.1"/>
    </source>
</evidence>
<accession>A0ABU1WY60</accession>
<evidence type="ECO:0000256" key="1">
    <source>
        <dbReference type="ARBA" id="ARBA00006538"/>
    </source>
</evidence>
<name>A0ABU1WY60_SPHXE</name>
<gene>
    <name evidence="5" type="ORF">J2W40_001031</name>
</gene>
<reference evidence="5 6" key="1">
    <citation type="submission" date="2023-07" db="EMBL/GenBank/DDBJ databases">
        <title>Sorghum-associated microbial communities from plants grown in Nebraska, USA.</title>
        <authorList>
            <person name="Schachtman D."/>
        </authorList>
    </citation>
    <scope>NUCLEOTIDE SEQUENCE [LARGE SCALE GENOMIC DNA]</scope>
    <source>
        <strain evidence="5 6">4256</strain>
    </source>
</reference>
<keyword evidence="2 5" id="KW-0378">Hydrolase</keyword>
<dbReference type="RefSeq" id="WP_310222341.1">
    <property type="nucleotide sequence ID" value="NZ_JAVDWV010000004.1"/>
</dbReference>
<feature type="domain" description="Acyl-CoA thioesterase-like N-terminal HotDog" evidence="4">
    <location>
        <begin position="50"/>
        <end position="125"/>
    </location>
</feature>
<dbReference type="Pfam" id="PF02551">
    <property type="entry name" value="Acyl_CoA_thio"/>
    <property type="match status" value="1"/>
</dbReference>
<dbReference type="InterPro" id="IPR042171">
    <property type="entry name" value="Acyl-CoA_hotdog"/>
</dbReference>
<sequence>MRKLHRMTLRLPLSSAFPDDPDLERIQAFAFDRIGPDQFQVEPGHSGLLRLFGGAVLSQSLAAAQLTVPEDKICHSLHAYFLKPGLTDRPVEFSVTRESDGRSFANRMVRMTQGGTPIVNLMASFKTAEDAPQFSLPMPDVPMPETLPKLDDLVAAYGDRLPSRHRPFWQRRQMFEWRPVDGYRFDERVIGPATRALWFRLNGTEDGPAAVQQRLLTYASDMHIFHTALSPLGLGWANDFLQSSSLDHGIWFHADFRVDDWLLYVLEGAAASNAVALGRGHIFRSDGQIIATVSQQGLVRMLAEKREGKL</sequence>
<dbReference type="InterPro" id="IPR049449">
    <property type="entry name" value="TesB_ACOT8-like_N"/>
</dbReference>
<dbReference type="CDD" id="cd03444">
    <property type="entry name" value="Thioesterase_II_repeat1"/>
    <property type="match status" value="1"/>
</dbReference>
<dbReference type="PANTHER" id="PTHR11066">
    <property type="entry name" value="ACYL-COA THIOESTERASE"/>
    <property type="match status" value="1"/>
</dbReference>
<dbReference type="Gene3D" id="2.40.160.210">
    <property type="entry name" value="Acyl-CoA thioesterase, double hotdog domain"/>
    <property type="match status" value="1"/>
</dbReference>
<dbReference type="InterPro" id="IPR025652">
    <property type="entry name" value="TesB_C"/>
</dbReference>
<dbReference type="Pfam" id="PF13622">
    <property type="entry name" value="4HBT_3"/>
    <property type="match status" value="1"/>
</dbReference>
<protein>
    <submittedName>
        <fullName evidence="5">Acyl-CoA thioesterase-2</fullName>
        <ecNumber evidence="5">3.1.2.-</ecNumber>
    </submittedName>
</protein>
<feature type="domain" description="Acyl-CoA thioesterase 2 C-terminal" evidence="3">
    <location>
        <begin position="194"/>
        <end position="298"/>
    </location>
</feature>
<dbReference type="PANTHER" id="PTHR11066:SF34">
    <property type="entry name" value="ACYL-COENZYME A THIOESTERASE 8"/>
    <property type="match status" value="1"/>
</dbReference>
<dbReference type="SUPFAM" id="SSF54637">
    <property type="entry name" value="Thioesterase/thiol ester dehydrase-isomerase"/>
    <property type="match status" value="2"/>
</dbReference>
<keyword evidence="6" id="KW-1185">Reference proteome</keyword>
<dbReference type="InterPro" id="IPR003703">
    <property type="entry name" value="Acyl_CoA_thio"/>
</dbReference>
<dbReference type="InterPro" id="IPR029069">
    <property type="entry name" value="HotDog_dom_sf"/>
</dbReference>
<organism evidence="5 6">
    <name type="scientific">Sphingobium xenophagum</name>
    <dbReference type="NCBI Taxonomy" id="121428"/>
    <lineage>
        <taxon>Bacteria</taxon>
        <taxon>Pseudomonadati</taxon>
        <taxon>Pseudomonadota</taxon>
        <taxon>Alphaproteobacteria</taxon>
        <taxon>Sphingomonadales</taxon>
        <taxon>Sphingomonadaceae</taxon>
        <taxon>Sphingobium</taxon>
    </lineage>
</organism>